<dbReference type="InterPro" id="IPR001433">
    <property type="entry name" value="OxRdtase_FAD/NAD-bd"/>
</dbReference>
<accession>A0A3N5BMM7</accession>
<evidence type="ECO:0000256" key="1">
    <source>
        <dbReference type="ARBA" id="ARBA00006422"/>
    </source>
</evidence>
<feature type="binding site" evidence="11 12">
    <location>
        <begin position="51"/>
        <end position="54"/>
    </location>
    <ligand>
        <name>FAD</name>
        <dbReference type="ChEBI" id="CHEBI:57692"/>
    </ligand>
</feature>
<dbReference type="Gene3D" id="2.10.240.10">
    <property type="entry name" value="Dihydroorotate dehydrogenase, electron transfer subunit"/>
    <property type="match status" value="1"/>
</dbReference>
<dbReference type="RefSeq" id="WP_123807363.1">
    <property type="nucleotide sequence ID" value="NZ_RKRK01000002.1"/>
</dbReference>
<dbReference type="PANTHER" id="PTHR43513:SF3">
    <property type="entry name" value="DIHYDROOROTATE DEHYDROGENASE B (NAD(+)), ELECTRON TRANSFER SUBUNIT-RELATED"/>
    <property type="match status" value="1"/>
</dbReference>
<evidence type="ECO:0000256" key="7">
    <source>
        <dbReference type="ARBA" id="ARBA00022975"/>
    </source>
</evidence>
<dbReference type="AlphaFoldDB" id="A0A3N5BMM7"/>
<dbReference type="EMBL" id="RKRK01000002">
    <property type="protein sequence ID" value="RPF57809.1"/>
    <property type="molecule type" value="Genomic_DNA"/>
</dbReference>
<evidence type="ECO:0000256" key="4">
    <source>
        <dbReference type="ARBA" id="ARBA00022714"/>
    </source>
</evidence>
<comment type="cofactor">
    <cofactor evidence="13">
        <name>[2Fe-2S] cluster</name>
        <dbReference type="ChEBI" id="CHEBI:190135"/>
    </cofactor>
    <text evidence="13">Binds 1 [2Fe-2S] cluster per subunit.</text>
</comment>
<evidence type="ECO:0000256" key="5">
    <source>
        <dbReference type="ARBA" id="ARBA00022723"/>
    </source>
</evidence>
<dbReference type="InterPro" id="IPR012165">
    <property type="entry name" value="Cyt_c3_hydrogenase_gsu"/>
</dbReference>
<evidence type="ECO:0000259" key="14">
    <source>
        <dbReference type="PROSITE" id="PS51384"/>
    </source>
</evidence>
<evidence type="ECO:0000256" key="12">
    <source>
        <dbReference type="PIRSR" id="PIRSR006816-1"/>
    </source>
</evidence>
<keyword evidence="4 11" id="KW-0001">2Fe-2S</keyword>
<keyword evidence="8 11" id="KW-0249">Electron transport</keyword>
<evidence type="ECO:0000313" key="15">
    <source>
        <dbReference type="EMBL" id="RPF57809.1"/>
    </source>
</evidence>
<comment type="function">
    <text evidence="11">Responsible for channeling the electrons from the oxidation of dihydroorotate from the FMN redox center in the PyrD type B subunit to the ultimate electron acceptor NAD(+).</text>
</comment>
<dbReference type="PANTHER" id="PTHR43513">
    <property type="entry name" value="DIHYDROOROTATE DEHYDROGENASE B (NAD(+)), ELECTRON TRANSFER SUBUNIT"/>
    <property type="match status" value="1"/>
</dbReference>
<keyword evidence="7 11" id="KW-0665">Pyrimidine biosynthesis</keyword>
<evidence type="ECO:0000256" key="11">
    <source>
        <dbReference type="HAMAP-Rule" id="MF_01211"/>
    </source>
</evidence>
<feature type="domain" description="FAD-binding FR-type" evidence="14">
    <location>
        <begin position="1"/>
        <end position="98"/>
    </location>
</feature>
<evidence type="ECO:0000313" key="16">
    <source>
        <dbReference type="Proteomes" id="UP000277108"/>
    </source>
</evidence>
<comment type="caution">
    <text evidence="15">The sequence shown here is derived from an EMBL/GenBank/DDBJ whole genome shotgun (WGS) entry which is preliminary data.</text>
</comment>
<feature type="binding site" evidence="11 12">
    <location>
        <begin position="66"/>
        <end position="68"/>
    </location>
    <ligand>
        <name>FAD</name>
        <dbReference type="ChEBI" id="CHEBI:57692"/>
    </ligand>
</feature>
<comment type="similarity">
    <text evidence="1 11">Belongs to the PyrK family.</text>
</comment>
<protein>
    <recommendedName>
        <fullName evidence="11">Dihydroorotate dehydrogenase B (NAD(+)), electron transfer subunit</fullName>
    </recommendedName>
    <alternativeName>
        <fullName evidence="11">Dihydroorotate oxidase B, electron transfer subunit</fullName>
    </alternativeName>
</protein>
<dbReference type="SUPFAM" id="SSF63380">
    <property type="entry name" value="Riboflavin synthase domain-like"/>
    <property type="match status" value="1"/>
</dbReference>
<dbReference type="Pfam" id="PF10418">
    <property type="entry name" value="DHODB_Fe-S_bind"/>
    <property type="match status" value="1"/>
</dbReference>
<name>A0A3N5BMM7_9BACL</name>
<dbReference type="Gene3D" id="2.40.30.10">
    <property type="entry name" value="Translation factors"/>
    <property type="match status" value="1"/>
</dbReference>
<feature type="binding site" evidence="11 12">
    <location>
        <begin position="73"/>
        <end position="74"/>
    </location>
    <ligand>
        <name>FAD</name>
        <dbReference type="ChEBI" id="CHEBI:57692"/>
    </ligand>
</feature>
<feature type="binding site" evidence="11 13">
    <location>
        <position position="223"/>
    </location>
    <ligand>
        <name>[2Fe-2S] cluster</name>
        <dbReference type="ChEBI" id="CHEBI:190135"/>
    </ligand>
</feature>
<comment type="cofactor">
    <cofactor evidence="11 12">
        <name>FAD</name>
        <dbReference type="ChEBI" id="CHEBI:57692"/>
    </cofactor>
    <text evidence="11 12">Binds 1 FAD per subunit.</text>
</comment>
<sequence length="250" mass="27493">MGEQFIVKSQRSIARNIYELIVTGDKTEAMKTPGQFVHIQIGQGTEHMLRRPISICRVENNELTMLYRAEGKGTQFLSNLRSGDRLDILTPLGQGFDIHQTDKKALLVGGGIGVPPMYELAHQLKSIGKEVEIVLGFNDQQDVFYENEFNALGKTHIATANGSYGTKGFVTDIIETLDDDFDTFYSCGPMPMLKALTHQLSDKKGYISLEERMGCGIGACFACVVPADNDKGYVKICSDGPVFESGALKL</sequence>
<dbReference type="HAMAP" id="MF_01211">
    <property type="entry name" value="DHODB_Fe_S_bind"/>
    <property type="match status" value="1"/>
</dbReference>
<feature type="binding site" evidence="11 13">
    <location>
        <position position="220"/>
    </location>
    <ligand>
        <name>[2Fe-2S] cluster</name>
        <dbReference type="ChEBI" id="CHEBI:190135"/>
    </ligand>
</feature>
<dbReference type="PROSITE" id="PS51384">
    <property type="entry name" value="FAD_FR"/>
    <property type="match status" value="1"/>
</dbReference>
<keyword evidence="3 11" id="KW-0285">Flavoprotein</keyword>
<reference evidence="15 16" key="1">
    <citation type="submission" date="2018-11" db="EMBL/GenBank/DDBJ databases">
        <title>Genomic Encyclopedia of Type Strains, Phase IV (KMG-IV): sequencing the most valuable type-strain genomes for metagenomic binning, comparative biology and taxonomic classification.</title>
        <authorList>
            <person name="Goeker M."/>
        </authorList>
    </citation>
    <scope>NUCLEOTIDE SEQUENCE [LARGE SCALE GENOMIC DNA]</scope>
    <source>
        <strain evidence="15 16">DSM 29158</strain>
    </source>
</reference>
<proteinExistence type="inferred from homology"/>
<dbReference type="GO" id="GO:0050660">
    <property type="term" value="F:flavin adenine dinucleotide binding"/>
    <property type="evidence" value="ECO:0007669"/>
    <property type="project" value="InterPro"/>
</dbReference>
<evidence type="ECO:0000256" key="9">
    <source>
        <dbReference type="ARBA" id="ARBA00023004"/>
    </source>
</evidence>
<dbReference type="InterPro" id="IPR019480">
    <property type="entry name" value="Dihydroorotate_DH_Fe-S-bd"/>
</dbReference>
<evidence type="ECO:0000256" key="13">
    <source>
        <dbReference type="PIRSR" id="PIRSR006816-2"/>
    </source>
</evidence>
<evidence type="ECO:0000256" key="6">
    <source>
        <dbReference type="ARBA" id="ARBA00022827"/>
    </source>
</evidence>
<keyword evidence="6 11" id="KW-0274">FAD</keyword>
<keyword evidence="10 11" id="KW-0411">Iron-sulfur</keyword>
<dbReference type="UniPathway" id="UPA00070">
    <property type="reaction ID" value="UER00945"/>
</dbReference>
<evidence type="ECO:0000256" key="8">
    <source>
        <dbReference type="ARBA" id="ARBA00022982"/>
    </source>
</evidence>
<evidence type="ECO:0000256" key="2">
    <source>
        <dbReference type="ARBA" id="ARBA00022448"/>
    </source>
</evidence>
<dbReference type="CDD" id="cd06218">
    <property type="entry name" value="DHOD_e_trans"/>
    <property type="match status" value="1"/>
</dbReference>
<gene>
    <name evidence="11" type="primary">pyrK</name>
    <name evidence="15" type="ORF">EDD62_0444</name>
</gene>
<dbReference type="SUPFAM" id="SSF52343">
    <property type="entry name" value="Ferredoxin reductase-like, C-terminal NADP-linked domain"/>
    <property type="match status" value="1"/>
</dbReference>
<dbReference type="GO" id="GO:0009055">
    <property type="term" value="F:electron transfer activity"/>
    <property type="evidence" value="ECO:0007669"/>
    <property type="project" value="UniProtKB-UniRule"/>
</dbReference>
<dbReference type="Gene3D" id="3.40.50.80">
    <property type="entry name" value="Nucleotide-binding domain of ferredoxin-NADP reductase (FNR) module"/>
    <property type="match status" value="1"/>
</dbReference>
<dbReference type="InterPro" id="IPR017927">
    <property type="entry name" value="FAD-bd_FR_type"/>
</dbReference>
<dbReference type="InterPro" id="IPR039261">
    <property type="entry name" value="FNR_nucleotide-bd"/>
</dbReference>
<keyword evidence="9 11" id="KW-0408">Iron</keyword>
<feature type="binding site" evidence="11 13">
    <location>
        <position position="237"/>
    </location>
    <ligand>
        <name>[2Fe-2S] cluster</name>
        <dbReference type="ChEBI" id="CHEBI:190135"/>
    </ligand>
</feature>
<dbReference type="OrthoDB" id="9778346at2"/>
<dbReference type="Proteomes" id="UP000277108">
    <property type="component" value="Unassembled WGS sequence"/>
</dbReference>
<keyword evidence="2 11" id="KW-0813">Transport</keyword>
<dbReference type="PRINTS" id="PR00409">
    <property type="entry name" value="PHDIOXRDTASE"/>
</dbReference>
<dbReference type="GO" id="GO:0046872">
    <property type="term" value="F:metal ion binding"/>
    <property type="evidence" value="ECO:0007669"/>
    <property type="project" value="UniProtKB-KW"/>
</dbReference>
<feature type="binding site" evidence="11 13">
    <location>
        <position position="215"/>
    </location>
    <ligand>
        <name>[2Fe-2S] cluster</name>
        <dbReference type="ChEBI" id="CHEBI:190135"/>
    </ligand>
</feature>
<dbReference type="InterPro" id="IPR037117">
    <property type="entry name" value="Dihydroorotate_DH_ele_sf"/>
</dbReference>
<dbReference type="GO" id="GO:0051537">
    <property type="term" value="F:2 iron, 2 sulfur cluster binding"/>
    <property type="evidence" value="ECO:0007669"/>
    <property type="project" value="UniProtKB-KW"/>
</dbReference>
<dbReference type="NCBIfam" id="NF000799">
    <property type="entry name" value="PRK00054.1-4"/>
    <property type="match status" value="1"/>
</dbReference>
<dbReference type="GO" id="GO:0016491">
    <property type="term" value="F:oxidoreductase activity"/>
    <property type="evidence" value="ECO:0007669"/>
    <property type="project" value="InterPro"/>
</dbReference>
<dbReference type="InterPro" id="IPR017938">
    <property type="entry name" value="Riboflavin_synthase-like_b-brl"/>
</dbReference>
<comment type="cofactor">
    <cofactor evidence="11">
        <name>[2Fe-2S] cluster</name>
        <dbReference type="ChEBI" id="CHEBI:190135"/>
    </cofactor>
    <text evidence="11">Binds 1 [2Fe-2S] cluster per subunit.</text>
</comment>
<evidence type="ECO:0000256" key="3">
    <source>
        <dbReference type="ARBA" id="ARBA00022630"/>
    </source>
</evidence>
<dbReference type="PIRSF" id="PIRSF006816">
    <property type="entry name" value="Cyc3_hyd_g"/>
    <property type="match status" value="1"/>
</dbReference>
<dbReference type="GO" id="GO:0044205">
    <property type="term" value="P:'de novo' UMP biosynthetic process"/>
    <property type="evidence" value="ECO:0007669"/>
    <property type="project" value="UniProtKB-UniRule"/>
</dbReference>
<keyword evidence="16" id="KW-1185">Reference proteome</keyword>
<dbReference type="InterPro" id="IPR050353">
    <property type="entry name" value="PyrK_electron_transfer"/>
</dbReference>
<dbReference type="Pfam" id="PF00175">
    <property type="entry name" value="NAD_binding_1"/>
    <property type="match status" value="1"/>
</dbReference>
<comment type="subunit">
    <text evidence="11">Heterotetramer of 2 PyrK and 2 PyrD type B subunits.</text>
</comment>
<evidence type="ECO:0000256" key="10">
    <source>
        <dbReference type="ARBA" id="ARBA00023014"/>
    </source>
</evidence>
<keyword evidence="5 11" id="KW-0479">Metal-binding</keyword>
<organism evidence="15 16">
    <name type="scientific">Abyssicoccus albus</name>
    <dbReference type="NCBI Taxonomy" id="1817405"/>
    <lineage>
        <taxon>Bacteria</taxon>
        <taxon>Bacillati</taxon>
        <taxon>Bacillota</taxon>
        <taxon>Bacilli</taxon>
        <taxon>Bacillales</taxon>
        <taxon>Abyssicoccaceae</taxon>
    </lineage>
</organism>
<comment type="pathway">
    <text evidence="11">Pyrimidine metabolism; UMP biosynthesis via de novo pathway; orotate from (S)-dihydroorotate (NAD(+) route): step 1/1.</text>
</comment>
<dbReference type="InterPro" id="IPR023455">
    <property type="entry name" value="Dihydroorotate_DHASE_ETsu"/>
</dbReference>